<evidence type="ECO:0000313" key="1">
    <source>
        <dbReference type="EMBL" id="KAF4115270.1"/>
    </source>
</evidence>
<proteinExistence type="predicted"/>
<dbReference type="Proteomes" id="UP000579812">
    <property type="component" value="Unassembled WGS sequence"/>
</dbReference>
<accession>A0A7J6D7P2</accession>
<gene>
    <name evidence="1" type="ORF">G5714_002759</name>
</gene>
<dbReference type="AlphaFoldDB" id="A0A7J6D7P2"/>
<keyword evidence="2" id="KW-1185">Reference proteome</keyword>
<comment type="caution">
    <text evidence="1">The sequence shown here is derived from an EMBL/GenBank/DDBJ whole genome shotgun (WGS) entry which is preliminary data.</text>
</comment>
<name>A0A7J6D7P2_9TELE</name>
<sequence>MMKEFSGFARSTLTTLALSEAEVASLKAVFGRLICRGYLSLHGHITQMRGVRMTQAHVPILDLHLNCGEKVLDMSLEAG</sequence>
<evidence type="ECO:0000313" key="2">
    <source>
        <dbReference type="Proteomes" id="UP000579812"/>
    </source>
</evidence>
<reference evidence="1 2" key="1">
    <citation type="submission" date="2020-04" db="EMBL/GenBank/DDBJ databases">
        <title>Chromosome-level genome assembly of a cyprinid fish Onychostoma macrolepis by integration of Nanopore Sequencing, Bionano and Hi-C technology.</title>
        <authorList>
            <person name="Wang D."/>
        </authorList>
    </citation>
    <scope>NUCLEOTIDE SEQUENCE [LARGE SCALE GENOMIC DNA]</scope>
    <source>
        <strain evidence="1">SWU-2019</strain>
        <tissue evidence="1">Muscle</tissue>
    </source>
</reference>
<organism evidence="1 2">
    <name type="scientific">Onychostoma macrolepis</name>
    <dbReference type="NCBI Taxonomy" id="369639"/>
    <lineage>
        <taxon>Eukaryota</taxon>
        <taxon>Metazoa</taxon>
        <taxon>Chordata</taxon>
        <taxon>Craniata</taxon>
        <taxon>Vertebrata</taxon>
        <taxon>Euteleostomi</taxon>
        <taxon>Actinopterygii</taxon>
        <taxon>Neopterygii</taxon>
        <taxon>Teleostei</taxon>
        <taxon>Ostariophysi</taxon>
        <taxon>Cypriniformes</taxon>
        <taxon>Cyprinidae</taxon>
        <taxon>Acrossocheilinae</taxon>
        <taxon>Onychostoma</taxon>
    </lineage>
</organism>
<protein>
    <submittedName>
        <fullName evidence="1">Uncharacterized protein</fullName>
    </submittedName>
</protein>
<dbReference type="EMBL" id="JAAMOB010000003">
    <property type="protein sequence ID" value="KAF4115270.1"/>
    <property type="molecule type" value="Genomic_DNA"/>
</dbReference>